<protein>
    <submittedName>
        <fullName evidence="1">Uncharacterized protein</fullName>
    </submittedName>
</protein>
<dbReference type="GeneID" id="5481312"/>
<evidence type="ECO:0000313" key="1">
    <source>
        <dbReference type="EMBL" id="EDN98907.1"/>
    </source>
</evidence>
<dbReference type="HOGENOM" id="CLU_1455222_0_0_1"/>
<reference evidence="2" key="1">
    <citation type="journal article" date="2011" name="PLoS Genet.">
        <title>Genomic analysis of the necrotrophic fungal pathogens Sclerotinia sclerotiorum and Botrytis cinerea.</title>
        <authorList>
            <person name="Amselem J."/>
            <person name="Cuomo C.A."/>
            <person name="van Kan J.A."/>
            <person name="Viaud M."/>
            <person name="Benito E.P."/>
            <person name="Couloux A."/>
            <person name="Coutinho P.M."/>
            <person name="de Vries R.P."/>
            <person name="Dyer P.S."/>
            <person name="Fillinger S."/>
            <person name="Fournier E."/>
            <person name="Gout L."/>
            <person name="Hahn M."/>
            <person name="Kohn L."/>
            <person name="Lapalu N."/>
            <person name="Plummer K.M."/>
            <person name="Pradier J.M."/>
            <person name="Quevillon E."/>
            <person name="Sharon A."/>
            <person name="Simon A."/>
            <person name="ten Have A."/>
            <person name="Tudzynski B."/>
            <person name="Tudzynski P."/>
            <person name="Wincker P."/>
            <person name="Andrew M."/>
            <person name="Anthouard V."/>
            <person name="Beever R.E."/>
            <person name="Beffa R."/>
            <person name="Benoit I."/>
            <person name="Bouzid O."/>
            <person name="Brault B."/>
            <person name="Chen Z."/>
            <person name="Choquer M."/>
            <person name="Collemare J."/>
            <person name="Cotton P."/>
            <person name="Danchin E.G."/>
            <person name="Da Silva C."/>
            <person name="Gautier A."/>
            <person name="Giraud C."/>
            <person name="Giraud T."/>
            <person name="Gonzalez C."/>
            <person name="Grossetete S."/>
            <person name="Guldener U."/>
            <person name="Henrissat B."/>
            <person name="Howlett B.J."/>
            <person name="Kodira C."/>
            <person name="Kretschmer M."/>
            <person name="Lappartient A."/>
            <person name="Leroch M."/>
            <person name="Levis C."/>
            <person name="Mauceli E."/>
            <person name="Neuveglise C."/>
            <person name="Oeser B."/>
            <person name="Pearson M."/>
            <person name="Poulain J."/>
            <person name="Poussereau N."/>
            <person name="Quesneville H."/>
            <person name="Rascle C."/>
            <person name="Schumacher J."/>
            <person name="Segurens B."/>
            <person name="Sexton A."/>
            <person name="Silva E."/>
            <person name="Sirven C."/>
            <person name="Soanes D.M."/>
            <person name="Talbot N.J."/>
            <person name="Templeton M."/>
            <person name="Yandava C."/>
            <person name="Yarden O."/>
            <person name="Zeng Q."/>
            <person name="Rollins J.A."/>
            <person name="Lebrun M.H."/>
            <person name="Dickman M."/>
        </authorList>
    </citation>
    <scope>NUCLEOTIDE SEQUENCE [LARGE SCALE GENOMIC DNA]</scope>
    <source>
        <strain evidence="2">ATCC 18683 / 1980 / Ss-1</strain>
    </source>
</reference>
<dbReference type="EMBL" id="CH476647">
    <property type="protein sequence ID" value="EDN98907.1"/>
    <property type="molecule type" value="Genomic_DNA"/>
</dbReference>
<dbReference type="AlphaFoldDB" id="A7F836"/>
<keyword evidence="2" id="KW-1185">Reference proteome</keyword>
<dbReference type="Proteomes" id="UP000001312">
    <property type="component" value="Unassembled WGS sequence"/>
</dbReference>
<dbReference type="InParanoid" id="A7F836"/>
<proteinExistence type="predicted"/>
<name>A7F836_SCLS1</name>
<dbReference type="KEGG" id="ssl:SS1G_13766"/>
<accession>A7F836</accession>
<organism evidence="1 2">
    <name type="scientific">Sclerotinia sclerotiorum (strain ATCC 18683 / 1980 / Ss-1)</name>
    <name type="common">White mold</name>
    <name type="synonym">Whetzelinia sclerotiorum</name>
    <dbReference type="NCBI Taxonomy" id="665079"/>
    <lineage>
        <taxon>Eukaryota</taxon>
        <taxon>Fungi</taxon>
        <taxon>Dikarya</taxon>
        <taxon>Ascomycota</taxon>
        <taxon>Pezizomycotina</taxon>
        <taxon>Leotiomycetes</taxon>
        <taxon>Helotiales</taxon>
        <taxon>Sclerotiniaceae</taxon>
        <taxon>Sclerotinia</taxon>
    </lineage>
</organism>
<evidence type="ECO:0000313" key="2">
    <source>
        <dbReference type="Proteomes" id="UP000001312"/>
    </source>
</evidence>
<gene>
    <name evidence="1" type="ORF">SS1G_13766</name>
</gene>
<dbReference type="RefSeq" id="XP_001585198.1">
    <property type="nucleotide sequence ID" value="XM_001585148.1"/>
</dbReference>
<sequence>MVELECFSHLRSYTTKPPSGGIQTALSSHLLCKISRKIQYTVNCLPGLAESFLKPRTLQASAIILRVTLCRPVRSAHSQVTLSHGTCKSQSKVSLDMQAERQNGRPEPYFVVFSTMIVCLAMSTYSYTPLLFHTAALLRCQELLSWLVPQTFFARYQGFLQEVMLAWHVGTYLFVNGQLHFQIMKT</sequence>